<gene>
    <name evidence="1" type="ORF">S06H3_46566</name>
</gene>
<protein>
    <submittedName>
        <fullName evidence="1">Uncharacterized protein</fullName>
    </submittedName>
</protein>
<dbReference type="EMBL" id="BARV01029168">
    <property type="protein sequence ID" value="GAI41933.1"/>
    <property type="molecule type" value="Genomic_DNA"/>
</dbReference>
<evidence type="ECO:0000313" key="1">
    <source>
        <dbReference type="EMBL" id="GAI41933.1"/>
    </source>
</evidence>
<accession>X1NE96</accession>
<dbReference type="AlphaFoldDB" id="X1NE96"/>
<name>X1NE96_9ZZZZ</name>
<proteinExistence type="predicted"/>
<comment type="caution">
    <text evidence="1">The sequence shown here is derived from an EMBL/GenBank/DDBJ whole genome shotgun (WGS) entry which is preliminary data.</text>
</comment>
<organism evidence="1">
    <name type="scientific">marine sediment metagenome</name>
    <dbReference type="NCBI Taxonomy" id="412755"/>
    <lineage>
        <taxon>unclassified sequences</taxon>
        <taxon>metagenomes</taxon>
        <taxon>ecological metagenomes</taxon>
    </lineage>
</organism>
<sequence>MATDMVTGYIYILESDAGDNIDWVHTVDNIILGALYTEGTEYIKLEIPQKYKIQFKTGITVTDSGAGSSFDRRSARRGYLMLVNGIETSRDNAALVRNFFMLDRHTSGSDAVFKRYYLVIKWGATDYEPFIDASSTVRDYCKGVVIDGETEWTEDDSQVATVRLNWRSVW</sequence>
<reference evidence="1" key="1">
    <citation type="journal article" date="2014" name="Front. Microbiol.">
        <title>High frequency of phylogenetically diverse reductive dehalogenase-homologous genes in deep subseafloor sedimentary metagenomes.</title>
        <authorList>
            <person name="Kawai M."/>
            <person name="Futagami T."/>
            <person name="Toyoda A."/>
            <person name="Takaki Y."/>
            <person name="Nishi S."/>
            <person name="Hori S."/>
            <person name="Arai W."/>
            <person name="Tsubouchi T."/>
            <person name="Morono Y."/>
            <person name="Uchiyama I."/>
            <person name="Ito T."/>
            <person name="Fujiyama A."/>
            <person name="Inagaki F."/>
            <person name="Takami H."/>
        </authorList>
    </citation>
    <scope>NUCLEOTIDE SEQUENCE</scope>
    <source>
        <strain evidence="1">Expedition CK06-06</strain>
    </source>
</reference>